<reference evidence="3" key="2">
    <citation type="journal article" date="2022" name="Microbiol. Resour. Announc.">
        <title>Metagenome Sequencing to Explore Phylogenomics of Terrestrial Cyanobacteria.</title>
        <authorList>
            <person name="Ward R.D."/>
            <person name="Stajich J.E."/>
            <person name="Johansen J.R."/>
            <person name="Huntemann M."/>
            <person name="Clum A."/>
            <person name="Foster B."/>
            <person name="Foster B."/>
            <person name="Roux S."/>
            <person name="Palaniappan K."/>
            <person name="Varghese N."/>
            <person name="Mukherjee S."/>
            <person name="Reddy T.B.K."/>
            <person name="Daum C."/>
            <person name="Copeland A."/>
            <person name="Chen I.A."/>
            <person name="Ivanova N.N."/>
            <person name="Kyrpides N.C."/>
            <person name="Shapiro N."/>
            <person name="Eloe-Fadrosh E.A."/>
            <person name="Pietrasiak N."/>
        </authorList>
    </citation>
    <scope>NUCLEOTIDE SEQUENCE</scope>
    <source>
        <strain evidence="3">GSE-TBD4-15B</strain>
    </source>
</reference>
<feature type="domain" description="Polyvalent protein metallopeptidase" evidence="2">
    <location>
        <begin position="153"/>
        <end position="278"/>
    </location>
</feature>
<accession>A0A951P980</accession>
<comment type="caution">
    <text evidence="3">The sequence shown here is derived from an EMBL/GenBank/DDBJ whole genome shotgun (WGS) entry which is preliminary data.</text>
</comment>
<evidence type="ECO:0000259" key="1">
    <source>
        <dbReference type="Pfam" id="PF08401"/>
    </source>
</evidence>
<dbReference type="InterPro" id="IPR017113">
    <property type="entry name" value="Antirestriction_ArdC"/>
</dbReference>
<dbReference type="Pfam" id="PF08401">
    <property type="entry name" value="ArdcN"/>
    <property type="match status" value="1"/>
</dbReference>
<dbReference type="PIRSF" id="PIRSF037112">
    <property type="entry name" value="Antirestriction_ArdC"/>
    <property type="match status" value="1"/>
</dbReference>
<gene>
    <name evidence="3" type="ORF">KME07_04450</name>
</gene>
<sequence>MDKIEQKGKDIYQELTDKIVYAIEKGVVNNWQMPWHTKDGNSLLPANVLSKKAYRGINILSLWVTVAEKGYSSNLWGTYKQWQELGAQVRKGEKAASITFWKIKELDQEMESQEESDPKKAFFARGYYVFNADQVSGYEIKEESIEPQERIDQAEDFFRDLRALIFHGGNKAFYSLKADQIVLPMFEMFKDALYYYGTLAHEHIHWTAHESRLNRNLENRFGSESYAFEELIAELGSAFISARLGLINEPRAEQISYLDSWLKVLKGDKRAIFTAASKAQEAVDWMYMQFENSKVA</sequence>
<dbReference type="Proteomes" id="UP000707356">
    <property type="component" value="Unassembled WGS sequence"/>
</dbReference>
<organism evidence="3 4">
    <name type="scientific">Pegethrix bostrychoides GSE-TBD4-15B</name>
    <dbReference type="NCBI Taxonomy" id="2839662"/>
    <lineage>
        <taxon>Bacteria</taxon>
        <taxon>Bacillati</taxon>
        <taxon>Cyanobacteriota</taxon>
        <taxon>Cyanophyceae</taxon>
        <taxon>Oculatellales</taxon>
        <taxon>Oculatellaceae</taxon>
        <taxon>Pegethrix</taxon>
    </lineage>
</organism>
<protein>
    <submittedName>
        <fullName evidence="3">DUF1738 domain-containing protein</fullName>
    </submittedName>
</protein>
<evidence type="ECO:0000313" key="4">
    <source>
        <dbReference type="Proteomes" id="UP000707356"/>
    </source>
</evidence>
<name>A0A951P980_9CYAN</name>
<dbReference type="EMBL" id="JAHHHV010000018">
    <property type="protein sequence ID" value="MBW4464675.1"/>
    <property type="molecule type" value="Genomic_DNA"/>
</dbReference>
<dbReference type="AlphaFoldDB" id="A0A951P980"/>
<evidence type="ECO:0000313" key="3">
    <source>
        <dbReference type="EMBL" id="MBW4464675.1"/>
    </source>
</evidence>
<reference evidence="3" key="1">
    <citation type="submission" date="2021-05" db="EMBL/GenBank/DDBJ databases">
        <authorList>
            <person name="Pietrasiak N."/>
            <person name="Ward R."/>
            <person name="Stajich J.E."/>
            <person name="Kurbessoian T."/>
        </authorList>
    </citation>
    <scope>NUCLEOTIDE SEQUENCE</scope>
    <source>
        <strain evidence="3">GSE-TBD4-15B</strain>
    </source>
</reference>
<dbReference type="GO" id="GO:0003697">
    <property type="term" value="F:single-stranded DNA binding"/>
    <property type="evidence" value="ECO:0007669"/>
    <property type="project" value="InterPro"/>
</dbReference>
<dbReference type="InterPro" id="IPR041459">
    <property type="entry name" value="MPTase-PolyVal"/>
</dbReference>
<proteinExistence type="predicted"/>
<feature type="domain" description="N-terminal" evidence="1">
    <location>
        <begin position="9"/>
        <end position="130"/>
    </location>
</feature>
<dbReference type="Pfam" id="PF18818">
    <property type="entry name" value="MPTase-PolyVal"/>
    <property type="match status" value="1"/>
</dbReference>
<dbReference type="InterPro" id="IPR013610">
    <property type="entry name" value="ArdC_N"/>
</dbReference>
<evidence type="ECO:0000259" key="2">
    <source>
        <dbReference type="Pfam" id="PF18818"/>
    </source>
</evidence>